<dbReference type="PROSITE" id="PS01186">
    <property type="entry name" value="EGF_2"/>
    <property type="match status" value="2"/>
</dbReference>
<keyword evidence="1 4" id="KW-0245">EGF-like domain</keyword>
<dbReference type="Gene3D" id="2.10.25.10">
    <property type="entry name" value="Laminin"/>
    <property type="match status" value="1"/>
</dbReference>
<feature type="disulfide bond" evidence="4">
    <location>
        <begin position="151"/>
        <end position="161"/>
    </location>
</feature>
<dbReference type="PANTHER" id="PTHR11219:SF69">
    <property type="entry name" value="TENEURIN-A"/>
    <property type="match status" value="1"/>
</dbReference>
<keyword evidence="3 4" id="KW-1015">Disulfide bond</keyword>
<feature type="domain" description="EGF-like" evidence="6">
    <location>
        <begin position="147"/>
        <end position="178"/>
    </location>
</feature>
<dbReference type="PANTHER" id="PTHR11219">
    <property type="entry name" value="TENEURIN AND N-ACETYLGLUCOSAMINE-1-PHOSPHODIESTER ALPHA-N-ACETYLGLUCOSAMINIDASE"/>
    <property type="match status" value="1"/>
</dbReference>
<dbReference type="Gene3D" id="2.60.120.260">
    <property type="entry name" value="Galactose-binding domain-like"/>
    <property type="match status" value="1"/>
</dbReference>
<organism evidence="7">
    <name type="scientific">Phaeomonas parva</name>
    <dbReference type="NCBI Taxonomy" id="124430"/>
    <lineage>
        <taxon>Eukaryota</taxon>
        <taxon>Sar</taxon>
        <taxon>Stramenopiles</taxon>
        <taxon>Ochrophyta</taxon>
        <taxon>Pinguiophyceae</taxon>
        <taxon>Pinguiochrysidales</taxon>
        <taxon>Pinguiochrysidaceae</taxon>
        <taxon>Phaeomonas</taxon>
    </lineage>
</organism>
<evidence type="ECO:0000256" key="1">
    <source>
        <dbReference type="ARBA" id="ARBA00022536"/>
    </source>
</evidence>
<dbReference type="EMBL" id="HBGJ01028243">
    <property type="protein sequence ID" value="CAD9259595.1"/>
    <property type="molecule type" value="Transcribed_RNA"/>
</dbReference>
<gene>
    <name evidence="7" type="ORF">PPAR1163_LOCUS17969</name>
</gene>
<dbReference type="PROSITE" id="PS00022">
    <property type="entry name" value="EGF_1"/>
    <property type="match status" value="2"/>
</dbReference>
<dbReference type="InterPro" id="IPR051216">
    <property type="entry name" value="Teneurin"/>
</dbReference>
<proteinExistence type="predicted"/>
<reference evidence="7" key="1">
    <citation type="submission" date="2021-01" db="EMBL/GenBank/DDBJ databases">
        <authorList>
            <person name="Corre E."/>
            <person name="Pelletier E."/>
            <person name="Niang G."/>
            <person name="Scheremetjew M."/>
            <person name="Finn R."/>
            <person name="Kale V."/>
            <person name="Holt S."/>
            <person name="Cochrane G."/>
            <person name="Meng A."/>
            <person name="Brown T."/>
            <person name="Cohen L."/>
        </authorList>
    </citation>
    <scope>NUCLEOTIDE SEQUENCE</scope>
    <source>
        <strain evidence="7">CCMP2877</strain>
    </source>
</reference>
<evidence type="ECO:0000256" key="4">
    <source>
        <dbReference type="PROSITE-ProRule" id="PRU00076"/>
    </source>
</evidence>
<keyword evidence="5" id="KW-0472">Membrane</keyword>
<evidence type="ECO:0000256" key="3">
    <source>
        <dbReference type="ARBA" id="ARBA00023157"/>
    </source>
</evidence>
<keyword evidence="5" id="KW-1133">Transmembrane helix</keyword>
<dbReference type="AlphaFoldDB" id="A0A7S1U7T1"/>
<dbReference type="Pfam" id="PF23106">
    <property type="entry name" value="EGF_Teneurin"/>
    <property type="match status" value="1"/>
</dbReference>
<dbReference type="InterPro" id="IPR000742">
    <property type="entry name" value="EGF"/>
</dbReference>
<sequence>MEGLTGTPMPPYAATGPRQYVRPFVITVNGTHNATVYEWCTSVKGQPTRGKVVDGLYGRADEHVFIPQPRRQAPGWDGCRDRIDNRSDLPAELQWVAPNHRSTHKAIFSKDFNMIIVYGGLGTNVTIDKSLSEPFPAEALSDMWQFGLNDCLGNCSNHGDCSLGFCTCHPGYYGSDCSNTSCPGDFCWYDDFTRQQHCRHCCHAGFDHDANADNFDIDYVQEKKTCSAEDPGIMNGICDGFGQCQCAPPFIGDDCSIKDCPNRCSYNGWCSVEFPVSRCICNPGYYGEYCQFMECLNNCSWPNGVCDIDTGLCDCRMTYNPYNRTLERLEYGGEDCSYIPAYAAAPALRHDRLLAIVLGLLVLAVSSLFAYDERTR</sequence>
<name>A0A7S1U7T1_9STRA</name>
<keyword evidence="5" id="KW-0812">Transmembrane</keyword>
<feature type="domain" description="EGF-like" evidence="6">
    <location>
        <begin position="256"/>
        <end position="291"/>
    </location>
</feature>
<dbReference type="SMART" id="SM00181">
    <property type="entry name" value="EGF"/>
    <property type="match status" value="4"/>
</dbReference>
<protein>
    <recommendedName>
        <fullName evidence="6">EGF-like domain-containing protein</fullName>
    </recommendedName>
</protein>
<evidence type="ECO:0000256" key="5">
    <source>
        <dbReference type="SAM" id="Phobius"/>
    </source>
</evidence>
<feature type="disulfide bond" evidence="4">
    <location>
        <begin position="260"/>
        <end position="270"/>
    </location>
</feature>
<comment type="caution">
    <text evidence="4">Lacks conserved residue(s) required for the propagation of feature annotation.</text>
</comment>
<evidence type="ECO:0000256" key="2">
    <source>
        <dbReference type="ARBA" id="ARBA00022737"/>
    </source>
</evidence>
<feature type="disulfide bond" evidence="4">
    <location>
        <begin position="281"/>
        <end position="290"/>
    </location>
</feature>
<feature type="transmembrane region" description="Helical" evidence="5">
    <location>
        <begin position="353"/>
        <end position="371"/>
    </location>
</feature>
<accession>A0A7S1U7T1</accession>
<keyword evidence="2" id="KW-0677">Repeat</keyword>
<evidence type="ECO:0000259" key="6">
    <source>
        <dbReference type="PROSITE" id="PS50026"/>
    </source>
</evidence>
<evidence type="ECO:0000313" key="7">
    <source>
        <dbReference type="EMBL" id="CAD9259595.1"/>
    </source>
</evidence>
<dbReference type="PROSITE" id="PS50026">
    <property type="entry name" value="EGF_3"/>
    <property type="match status" value="2"/>
</dbReference>
<feature type="disulfide bond" evidence="4">
    <location>
        <begin position="168"/>
        <end position="177"/>
    </location>
</feature>